<dbReference type="AlphaFoldDB" id="A0A1E3HJ61"/>
<reference evidence="1" key="3">
    <citation type="submission" date="2024-01" db="EMBL/GenBank/DDBJ databases">
        <authorList>
            <person name="Coelho M.A."/>
            <person name="David-Palma M."/>
            <person name="Shea T."/>
            <person name="Sun S."/>
            <person name="Cuomo C.A."/>
            <person name="Heitman J."/>
        </authorList>
    </citation>
    <scope>NUCLEOTIDE SEQUENCE</scope>
    <source>
        <strain evidence="1">CBS 7841</strain>
    </source>
</reference>
<organism evidence="1 2">
    <name type="scientific">Cryptococcus depauperatus CBS 7841</name>
    <dbReference type="NCBI Taxonomy" id="1295531"/>
    <lineage>
        <taxon>Eukaryota</taxon>
        <taxon>Fungi</taxon>
        <taxon>Dikarya</taxon>
        <taxon>Basidiomycota</taxon>
        <taxon>Agaricomycotina</taxon>
        <taxon>Tremellomycetes</taxon>
        <taxon>Tremellales</taxon>
        <taxon>Cryptococcaceae</taxon>
        <taxon>Cryptococcus</taxon>
    </lineage>
</organism>
<dbReference type="VEuPathDB" id="FungiDB:L203_06439"/>
<dbReference type="Proteomes" id="UP000094043">
    <property type="component" value="Chromosome 8"/>
</dbReference>
<name>A0A1E3HJ61_9TREE</name>
<gene>
    <name evidence="1" type="ORF">L203_105927</name>
</gene>
<dbReference type="RefSeq" id="XP_066071385.1">
    <property type="nucleotide sequence ID" value="XM_066215288.1"/>
</dbReference>
<evidence type="ECO:0000313" key="2">
    <source>
        <dbReference type="Proteomes" id="UP000094043"/>
    </source>
</evidence>
<sequence length="853" mass="97047">MNSVIQKATLKPTLKTSFKLQQHLVISRSSTRWIHITRVLVASRNQSPPKARYLAKRNVQVDGEHVINLRPPPDYPVDGTLAQLSSALSALDLDNAIRAWSQLYDLGATFRLESCYFKSISKFIASVLHSKTAPNMSRMAVKTPEAYGFFINMATESAARDHIHGLYVLSLRLLSSGRPADVANAYNKTKAIMRRLQGKDEKNLSSWDREKRLAARLEGEGLRTLIIINIAALTLLDQCDETAFFGMLDANTDLRPSSKFDFTAIKRVLSRLTSPSGSNLYEQFRINVNNFILALQAYHPNAFMRRINLYGHSKSSSKLEKLYHRVLNASVGENAFLRVRDLDDWVAHSHPLTYIPLPVAVWATFVKAFEYRLNAQCIVSLVEVHFPARGLRPDHKFLSLAMLSLTYISARPDATLEVRQMARQWADKYWRRITEEGLHTEDLVFARRIKMLDILGRNEPRLKTEVVNLYGAASAGHLGRTGPKTRAAFVDIFMARGDLKGAMRVFKVFPHDTSNLGQEEKKEHDYTESVSTFVKRLAVFAKAWSDQTPFIYCAKILEFVAQTKTPINISTLGPLLSLQLNVGLPVKQTVDTILSNTTCSSEPKQSIQRWTQVMNGLLLRGNLQKLNEKEFEAGLYILERASEEELFGQKLARECELWLAFLRPLARSSISPSSRFTLISSACSLFPKGSWRIPSALMFEIIYLLLTREDGTGFGEGWARWENFVTERSEMKGREVEGVWWEQMLSTLLSPHLTPLAFTEKLVLLAWNKGDPLVSANDPFWARAKREGIIRKLDLVEQLSIKMKEKAMESHWRETLLSDRNETVLSDENEVETIREDEEIEMGWEEDEEKLLS</sequence>
<accession>A0A1E3HJ61</accession>
<reference evidence="1" key="1">
    <citation type="submission" date="2016-06" db="EMBL/GenBank/DDBJ databases">
        <authorList>
            <person name="Cuomo C."/>
            <person name="Litvintseva A."/>
            <person name="Heitman J."/>
            <person name="Chen Y."/>
            <person name="Sun S."/>
            <person name="Springer D."/>
            <person name="Dromer F."/>
            <person name="Young S."/>
            <person name="Zeng Q."/>
            <person name="Chapman S."/>
            <person name="Gujja S."/>
            <person name="Saif S."/>
            <person name="Birren B."/>
        </authorList>
    </citation>
    <scope>NUCLEOTIDE SEQUENCE</scope>
    <source>
        <strain evidence="1">CBS 7841</strain>
    </source>
</reference>
<dbReference type="GeneID" id="91090135"/>
<dbReference type="OrthoDB" id="185373at2759"/>
<protein>
    <submittedName>
        <fullName evidence="1">Uncharacterized protein</fullName>
    </submittedName>
</protein>
<evidence type="ECO:0000313" key="1">
    <source>
        <dbReference type="EMBL" id="WVN90685.1"/>
    </source>
</evidence>
<dbReference type="EMBL" id="CP143791">
    <property type="protein sequence ID" value="WVN90685.1"/>
    <property type="molecule type" value="Genomic_DNA"/>
</dbReference>
<keyword evidence="2" id="KW-1185">Reference proteome</keyword>
<proteinExistence type="predicted"/>
<dbReference type="KEGG" id="cdep:91090135"/>
<reference evidence="1" key="2">
    <citation type="journal article" date="2022" name="Elife">
        <title>Obligate sexual reproduction of a homothallic fungus closely related to the Cryptococcus pathogenic species complex.</title>
        <authorList>
            <person name="Passer A.R."/>
            <person name="Clancey S.A."/>
            <person name="Shea T."/>
            <person name="David-Palma M."/>
            <person name="Averette A.F."/>
            <person name="Boekhout T."/>
            <person name="Porcel B.M."/>
            <person name="Nowrousian M."/>
            <person name="Cuomo C.A."/>
            <person name="Sun S."/>
            <person name="Heitman J."/>
            <person name="Coelho M.A."/>
        </authorList>
    </citation>
    <scope>NUCLEOTIDE SEQUENCE</scope>
    <source>
        <strain evidence="1">CBS 7841</strain>
    </source>
</reference>